<organism evidence="2 3">
    <name type="scientific">Aulographum hederae CBS 113979</name>
    <dbReference type="NCBI Taxonomy" id="1176131"/>
    <lineage>
        <taxon>Eukaryota</taxon>
        <taxon>Fungi</taxon>
        <taxon>Dikarya</taxon>
        <taxon>Ascomycota</taxon>
        <taxon>Pezizomycotina</taxon>
        <taxon>Dothideomycetes</taxon>
        <taxon>Pleosporomycetidae</taxon>
        <taxon>Aulographales</taxon>
        <taxon>Aulographaceae</taxon>
    </lineage>
</organism>
<dbReference type="InterPro" id="IPR010730">
    <property type="entry name" value="HET"/>
</dbReference>
<evidence type="ECO:0000313" key="3">
    <source>
        <dbReference type="Proteomes" id="UP000800041"/>
    </source>
</evidence>
<dbReference type="OrthoDB" id="5362512at2759"/>
<proteinExistence type="predicted"/>
<sequence>MPLPSRVIKISNREAWLYEPRNEIGEYATLSHCWQDSQPVATVKENLQEHKGRLICSHLPVAFREAIQIVRSLGLQYLWIDSLCIVQDDAAEWAVESARMANIYENSYLTILQQDDGLSPCSVRFDAYRSKSSSNHRPSNIEDHHLSSRGWCFQERLLSGRLLHCTETELILECKDDEWCECGDLAKHFKSPDLLSMFSKEHVSGSEWQQMIAIYSRKDFTHRRDIFPALTGMANRVQGLGKYHAGMWESTLAQDMAWISLVDKAAPEIKMPS</sequence>
<accession>A0A6G1H8T1</accession>
<dbReference type="PANTHER" id="PTHR33112:SF9">
    <property type="entry name" value="HETEROKARYON INCOMPATIBILITY DOMAIN-CONTAINING PROTEIN"/>
    <property type="match status" value="1"/>
</dbReference>
<keyword evidence="3" id="KW-1185">Reference proteome</keyword>
<dbReference type="Pfam" id="PF06985">
    <property type="entry name" value="HET"/>
    <property type="match status" value="1"/>
</dbReference>
<dbReference type="PANTHER" id="PTHR33112">
    <property type="entry name" value="DOMAIN PROTEIN, PUTATIVE-RELATED"/>
    <property type="match status" value="1"/>
</dbReference>
<dbReference type="Proteomes" id="UP000800041">
    <property type="component" value="Unassembled WGS sequence"/>
</dbReference>
<reference evidence="2" key="1">
    <citation type="journal article" date="2020" name="Stud. Mycol.">
        <title>101 Dothideomycetes genomes: a test case for predicting lifestyles and emergence of pathogens.</title>
        <authorList>
            <person name="Haridas S."/>
            <person name="Albert R."/>
            <person name="Binder M."/>
            <person name="Bloem J."/>
            <person name="Labutti K."/>
            <person name="Salamov A."/>
            <person name="Andreopoulos B."/>
            <person name="Baker S."/>
            <person name="Barry K."/>
            <person name="Bills G."/>
            <person name="Bluhm B."/>
            <person name="Cannon C."/>
            <person name="Castanera R."/>
            <person name="Culley D."/>
            <person name="Daum C."/>
            <person name="Ezra D."/>
            <person name="Gonzalez J."/>
            <person name="Henrissat B."/>
            <person name="Kuo A."/>
            <person name="Liang C."/>
            <person name="Lipzen A."/>
            <person name="Lutzoni F."/>
            <person name="Magnuson J."/>
            <person name="Mondo S."/>
            <person name="Nolan M."/>
            <person name="Ohm R."/>
            <person name="Pangilinan J."/>
            <person name="Park H.-J."/>
            <person name="Ramirez L."/>
            <person name="Alfaro M."/>
            <person name="Sun H."/>
            <person name="Tritt A."/>
            <person name="Yoshinaga Y."/>
            <person name="Zwiers L.-H."/>
            <person name="Turgeon B."/>
            <person name="Goodwin S."/>
            <person name="Spatafora J."/>
            <person name="Crous P."/>
            <person name="Grigoriev I."/>
        </authorList>
    </citation>
    <scope>NUCLEOTIDE SEQUENCE</scope>
    <source>
        <strain evidence="2">CBS 113979</strain>
    </source>
</reference>
<name>A0A6G1H8T1_9PEZI</name>
<evidence type="ECO:0000259" key="1">
    <source>
        <dbReference type="Pfam" id="PF06985"/>
    </source>
</evidence>
<protein>
    <submittedName>
        <fullName evidence="2">HET-domain-containing protein</fullName>
    </submittedName>
</protein>
<gene>
    <name evidence="2" type="ORF">K402DRAFT_372172</name>
</gene>
<evidence type="ECO:0000313" key="2">
    <source>
        <dbReference type="EMBL" id="KAF1989419.1"/>
    </source>
</evidence>
<feature type="domain" description="Heterokaryon incompatibility" evidence="1">
    <location>
        <begin position="27"/>
        <end position="114"/>
    </location>
</feature>
<dbReference type="AlphaFoldDB" id="A0A6G1H8T1"/>
<dbReference type="EMBL" id="ML977145">
    <property type="protein sequence ID" value="KAF1989419.1"/>
    <property type="molecule type" value="Genomic_DNA"/>
</dbReference>